<proteinExistence type="inferred from homology"/>
<dbReference type="InterPro" id="IPR020396">
    <property type="entry name" value="NADH_UbQ_OxRdtase_CS"/>
</dbReference>
<evidence type="ECO:0000313" key="4">
    <source>
        <dbReference type="EMBL" id="SVB62424.1"/>
    </source>
</evidence>
<reference evidence="4" key="1">
    <citation type="submission" date="2018-05" db="EMBL/GenBank/DDBJ databases">
        <authorList>
            <person name="Lanie J.A."/>
            <person name="Ng W.-L."/>
            <person name="Kazmierczak K.M."/>
            <person name="Andrzejewski T.M."/>
            <person name="Davidsen T.M."/>
            <person name="Wayne K.J."/>
            <person name="Tettelin H."/>
            <person name="Glass J.I."/>
            <person name="Rusch D."/>
            <person name="Podicherti R."/>
            <person name="Tsui H.-C.T."/>
            <person name="Winkler M.E."/>
        </authorList>
    </citation>
    <scope>NUCLEOTIDE SEQUENCE</scope>
</reference>
<dbReference type="PANTHER" id="PTHR10884">
    <property type="entry name" value="NADH DEHYDROGENASE UBIQUINONE IRON-SULFUR PROTEIN 3"/>
    <property type="match status" value="1"/>
</dbReference>
<comment type="similarity">
    <text evidence="1">Belongs to the complex I 30 kDa subunit family.</text>
</comment>
<feature type="non-terminal residue" evidence="4">
    <location>
        <position position="1"/>
    </location>
</feature>
<protein>
    <recommendedName>
        <fullName evidence="3">NADH:ubiquinone oxidoreductase 30kDa subunit domain-containing protein</fullName>
    </recommendedName>
</protein>
<evidence type="ECO:0000256" key="2">
    <source>
        <dbReference type="ARBA" id="ARBA00022448"/>
    </source>
</evidence>
<gene>
    <name evidence="4" type="ORF">METZ01_LOCUS215278</name>
</gene>
<feature type="domain" description="NADH:ubiquinone oxidoreductase 30kDa subunit" evidence="3">
    <location>
        <begin position="80"/>
        <end position="199"/>
    </location>
</feature>
<accession>A0A382FJF5</accession>
<dbReference type="Pfam" id="PF00329">
    <property type="entry name" value="Complex1_30kDa"/>
    <property type="match status" value="1"/>
</dbReference>
<dbReference type="GO" id="GO:0016651">
    <property type="term" value="F:oxidoreductase activity, acting on NAD(P)H"/>
    <property type="evidence" value="ECO:0007669"/>
    <property type="project" value="InterPro"/>
</dbReference>
<evidence type="ECO:0000256" key="1">
    <source>
        <dbReference type="ARBA" id="ARBA00007569"/>
    </source>
</evidence>
<dbReference type="InterPro" id="IPR037232">
    <property type="entry name" value="NADH_quin_OxRdtase_su_C/D-like"/>
</dbReference>
<dbReference type="PROSITE" id="PS00542">
    <property type="entry name" value="COMPLEX1_30K"/>
    <property type="match status" value="1"/>
</dbReference>
<sequence>VEKALAGDIDTINAIEDRVTRSKAKAALAKAKRGQGAKAPVEEPSAKEEILQNTNQKVGSKIAEKFPDAIIGEPAETHIQLRAKDWEKVASWLKSEDDLFFDSLQCITGIDVGEDVLESRYNFHSMKHKHAIEVRIAVPVKKANIPSIEQLWRIGDWFERETYDMVGITFEGHRDLRRMLLPEDWEGYPLRKDYDVQETYHGIAVPKEKEGWE</sequence>
<dbReference type="EMBL" id="UINC01049990">
    <property type="protein sequence ID" value="SVB62424.1"/>
    <property type="molecule type" value="Genomic_DNA"/>
</dbReference>
<evidence type="ECO:0000259" key="3">
    <source>
        <dbReference type="Pfam" id="PF00329"/>
    </source>
</evidence>
<dbReference type="InterPro" id="IPR001268">
    <property type="entry name" value="NADH_UbQ_OxRdtase_30kDa_su"/>
</dbReference>
<dbReference type="SUPFAM" id="SSF143243">
    <property type="entry name" value="Nqo5-like"/>
    <property type="match status" value="1"/>
</dbReference>
<keyword evidence="2" id="KW-0813">Transport</keyword>
<dbReference type="GO" id="GO:0008137">
    <property type="term" value="F:NADH dehydrogenase (ubiquinone) activity"/>
    <property type="evidence" value="ECO:0007669"/>
    <property type="project" value="InterPro"/>
</dbReference>
<dbReference type="PANTHER" id="PTHR10884:SF14">
    <property type="entry name" value="NADH DEHYDROGENASE [UBIQUINONE] IRON-SULFUR PROTEIN 3, MITOCHONDRIAL"/>
    <property type="match status" value="1"/>
</dbReference>
<name>A0A382FJF5_9ZZZZ</name>
<dbReference type="AlphaFoldDB" id="A0A382FJF5"/>
<dbReference type="Gene3D" id="3.30.460.80">
    <property type="entry name" value="NADH:ubiquinone oxidoreductase, 30kDa subunit"/>
    <property type="match status" value="1"/>
</dbReference>
<organism evidence="4">
    <name type="scientific">marine metagenome</name>
    <dbReference type="NCBI Taxonomy" id="408172"/>
    <lineage>
        <taxon>unclassified sequences</taxon>
        <taxon>metagenomes</taxon>
        <taxon>ecological metagenomes</taxon>
    </lineage>
</organism>